<evidence type="ECO:0000313" key="2">
    <source>
        <dbReference type="Proteomes" id="UP000188320"/>
    </source>
</evidence>
<proteinExistence type="predicted"/>
<comment type="caution">
    <text evidence="1">The sequence shown here is derived from an EMBL/GenBank/DDBJ whole genome shotgun (WGS) entry which is preliminary data.</text>
</comment>
<reference evidence="2" key="1">
    <citation type="submission" date="2017-01" db="EMBL/GenBank/DDBJ databases">
        <authorList>
            <person name="Wang Y."/>
            <person name="White M."/>
            <person name="Kvist S."/>
            <person name="Moncalvo J.-M."/>
        </authorList>
    </citation>
    <scope>NUCLEOTIDE SEQUENCE [LARGE SCALE GENOMIC DNA]</scope>
    <source>
        <strain evidence="2">COL-18-3</strain>
    </source>
</reference>
<keyword evidence="2" id="KW-1185">Reference proteome</keyword>
<name>A0A1R1PF10_ZANCU</name>
<evidence type="ECO:0000313" key="1">
    <source>
        <dbReference type="EMBL" id="OMH79551.1"/>
    </source>
</evidence>
<dbReference type="AlphaFoldDB" id="A0A1R1PF10"/>
<sequence>MPQAKRPRPKYGCNKCPNRFCYYKLCFYALVQFSYAINCHPYCFIYQRICIIVGQLINNQLPAKILLFITSAFFN</sequence>
<protein>
    <submittedName>
        <fullName evidence="1">Uncharacterized protein</fullName>
    </submittedName>
</protein>
<dbReference type="EMBL" id="LSSK01001511">
    <property type="protein sequence ID" value="OMH79551.1"/>
    <property type="molecule type" value="Genomic_DNA"/>
</dbReference>
<accession>A0A1R1PF10</accession>
<gene>
    <name evidence="1" type="ORF">AX774_g7026</name>
</gene>
<organism evidence="1 2">
    <name type="scientific">Zancudomyces culisetae</name>
    <name type="common">Gut fungus</name>
    <name type="synonym">Smittium culisetae</name>
    <dbReference type="NCBI Taxonomy" id="1213189"/>
    <lineage>
        <taxon>Eukaryota</taxon>
        <taxon>Fungi</taxon>
        <taxon>Fungi incertae sedis</taxon>
        <taxon>Zoopagomycota</taxon>
        <taxon>Kickxellomycotina</taxon>
        <taxon>Harpellomycetes</taxon>
        <taxon>Harpellales</taxon>
        <taxon>Legeriomycetaceae</taxon>
        <taxon>Zancudomyces</taxon>
    </lineage>
</organism>
<dbReference type="Proteomes" id="UP000188320">
    <property type="component" value="Unassembled WGS sequence"/>
</dbReference>